<dbReference type="AlphaFoldDB" id="A0A6L2MDP7"/>
<keyword evidence="1" id="KW-1133">Transmembrane helix</keyword>
<organism evidence="2">
    <name type="scientific">Tanacetum cinerariifolium</name>
    <name type="common">Dalmatian daisy</name>
    <name type="synonym">Chrysanthemum cinerariifolium</name>
    <dbReference type="NCBI Taxonomy" id="118510"/>
    <lineage>
        <taxon>Eukaryota</taxon>
        <taxon>Viridiplantae</taxon>
        <taxon>Streptophyta</taxon>
        <taxon>Embryophyta</taxon>
        <taxon>Tracheophyta</taxon>
        <taxon>Spermatophyta</taxon>
        <taxon>Magnoliopsida</taxon>
        <taxon>eudicotyledons</taxon>
        <taxon>Gunneridae</taxon>
        <taxon>Pentapetalae</taxon>
        <taxon>asterids</taxon>
        <taxon>campanulids</taxon>
        <taxon>Asterales</taxon>
        <taxon>Asteraceae</taxon>
        <taxon>Asteroideae</taxon>
        <taxon>Anthemideae</taxon>
        <taxon>Anthemidinae</taxon>
        <taxon>Tanacetum</taxon>
    </lineage>
</organism>
<evidence type="ECO:0000256" key="1">
    <source>
        <dbReference type="SAM" id="Phobius"/>
    </source>
</evidence>
<sequence length="749" mass="82923">NAHIKRKAKRRLKHLDQEVAVEGDAGEEAVEVGMGVAWLGWWFIGGFVVVVAAVVVVWVVAVAAAVVVTLWVVAARGGEWYGGSNRSGDGDHFWVHRKRSPEKFSDGDGDGGWPKVVVAGRWWWMGREREECIGGEVGWWSGITNVTWNEGRFSMGTRNENAVRGMLNICSVTPLYSLSLIKCSLFLAMDCWRIVLPDVVSAYATIFSEESYRVASGSVSDSYQRNQTYAFVYNVPNIENFQKGQSFNTVPRPNNLNNNKQSGGSGLVCEIIGKNVSNDNVVGSGSSSVFTNEQMATLISLIKDNKVEKNVQANMTRTYINNSKVFNENSNKFFCSNTNVQSKVIVNGKIVDSGANKHMTNSDKELDNVYDISHFKIKVGHLNGTEAFISKIENLKLPNGLILLPSFVLNGKSPYEMIYKRPHTLSHLRVFGSLCFATIVNNHDKFGSRYEKCVMMRDMNIMDFSDDTSGNDAQNKDDIDPMSNNVVGAEVVPPSAGQRSVVARVVPSSPKSVHDFAPSDEVCKTLLGSLASTKDPRDNDPFLLGIEKAYSSRDALCNLFYLHVQGRLDGLTLTELLIFMTLRGEVVVLKNQQFKSACLVSKLKADLKKAKREQGFEESQLVCDLRAEKAMLCKDISTLQGLAKLAESSWKIIEDDLELLLVRCRRSQALREVASSSIGLELEDINDFNINAEESYDRVVDAFSLVKFPYVDLFVHYVGQSVGKLMTLKPSIIPFENASVAGPSASPFL</sequence>
<comment type="caution">
    <text evidence="2">The sequence shown here is derived from an EMBL/GenBank/DDBJ whole genome shotgun (WGS) entry which is preliminary data.</text>
</comment>
<keyword evidence="1" id="KW-0812">Transmembrane</keyword>
<gene>
    <name evidence="2" type="ORF">Tci_043798</name>
</gene>
<name>A0A6L2MDP7_TANCI</name>
<accession>A0A6L2MDP7</accession>
<feature type="non-terminal residue" evidence="2">
    <location>
        <position position="1"/>
    </location>
</feature>
<reference evidence="2" key="1">
    <citation type="journal article" date="2019" name="Sci. Rep.">
        <title>Draft genome of Tanacetum cinerariifolium, the natural source of mosquito coil.</title>
        <authorList>
            <person name="Yamashiro T."/>
            <person name="Shiraishi A."/>
            <person name="Satake H."/>
            <person name="Nakayama K."/>
        </authorList>
    </citation>
    <scope>NUCLEOTIDE SEQUENCE</scope>
</reference>
<keyword evidence="1" id="KW-0472">Membrane</keyword>
<proteinExistence type="predicted"/>
<feature type="transmembrane region" description="Helical" evidence="1">
    <location>
        <begin position="41"/>
        <end position="74"/>
    </location>
</feature>
<protein>
    <submittedName>
        <fullName evidence="2">Ribonuclease H-like domain-containing protein</fullName>
    </submittedName>
</protein>
<dbReference type="EMBL" id="BKCJ010006376">
    <property type="protein sequence ID" value="GEU71820.1"/>
    <property type="molecule type" value="Genomic_DNA"/>
</dbReference>
<evidence type="ECO:0000313" key="2">
    <source>
        <dbReference type="EMBL" id="GEU71820.1"/>
    </source>
</evidence>